<evidence type="ECO:0000256" key="4">
    <source>
        <dbReference type="ARBA" id="ARBA00022679"/>
    </source>
</evidence>
<sequence length="216" mass="24156">MTERDRILCGGWLAILKEMPGGCVQCVVTSPPYWGLRDYKVGGQVGLEKTPAEYVAKLVEGFRELRRVLRDDGTLWLNMGDSYATQGGGGRQGATGQRADRTFTAEGTSARGVPFGLKPKDLCGMPWRVAFALQADGWHLRCDIIWSKPNPMPESVRDRPTKAHEYLFLLTKKARYFYDQEAAREDAIHAGREVRYDGTQKNCRAGDDVNEGRIQA</sequence>
<dbReference type="PROSITE" id="PS00093">
    <property type="entry name" value="N4_MTASE"/>
    <property type="match status" value="1"/>
</dbReference>
<accession>X0X911</accession>
<dbReference type="InterPro" id="IPR001091">
    <property type="entry name" value="RM_Methyltransferase"/>
</dbReference>
<name>X0X911_9ZZZZ</name>
<dbReference type="GO" id="GO:0015667">
    <property type="term" value="F:site-specific DNA-methyltransferase (cytosine-N4-specific) activity"/>
    <property type="evidence" value="ECO:0007669"/>
    <property type="project" value="UniProtKB-EC"/>
</dbReference>
<dbReference type="InterPro" id="IPR017985">
    <property type="entry name" value="MeTrfase_CN4_CS"/>
</dbReference>
<dbReference type="GO" id="GO:0032259">
    <property type="term" value="P:methylation"/>
    <property type="evidence" value="ECO:0007669"/>
    <property type="project" value="UniProtKB-KW"/>
</dbReference>
<keyword evidence="3" id="KW-0489">Methyltransferase</keyword>
<dbReference type="InterPro" id="IPR029063">
    <property type="entry name" value="SAM-dependent_MTases_sf"/>
</dbReference>
<dbReference type="PRINTS" id="PR00508">
    <property type="entry name" value="S21N4MTFRASE"/>
</dbReference>
<comment type="caution">
    <text evidence="10">The sequence shown here is derived from an EMBL/GenBank/DDBJ whole genome shotgun (WGS) entry which is preliminary data.</text>
</comment>
<reference evidence="10" key="1">
    <citation type="journal article" date="2014" name="Front. Microbiol.">
        <title>High frequency of phylogenetically diverse reductive dehalogenase-homologous genes in deep subseafloor sedimentary metagenomes.</title>
        <authorList>
            <person name="Kawai M."/>
            <person name="Futagami T."/>
            <person name="Toyoda A."/>
            <person name="Takaki Y."/>
            <person name="Nishi S."/>
            <person name="Hori S."/>
            <person name="Arai W."/>
            <person name="Tsubouchi T."/>
            <person name="Morono Y."/>
            <person name="Uchiyama I."/>
            <person name="Ito T."/>
            <person name="Fujiyama A."/>
            <person name="Inagaki F."/>
            <person name="Takami H."/>
        </authorList>
    </citation>
    <scope>NUCLEOTIDE SEQUENCE</scope>
    <source>
        <strain evidence="10">Expedition CK06-06</strain>
    </source>
</reference>
<keyword evidence="4" id="KW-0808">Transferase</keyword>
<protein>
    <recommendedName>
        <fullName evidence="2">site-specific DNA-methyltransferase (cytosine-N(4)-specific)</fullName>
        <ecNumber evidence="2">2.1.1.113</ecNumber>
    </recommendedName>
</protein>
<dbReference type="Pfam" id="PF01555">
    <property type="entry name" value="N6_N4_Mtase"/>
    <property type="match status" value="1"/>
</dbReference>
<keyword evidence="7" id="KW-0238">DNA-binding</keyword>
<gene>
    <name evidence="10" type="ORF">S01H1_66601</name>
</gene>
<evidence type="ECO:0000256" key="2">
    <source>
        <dbReference type="ARBA" id="ARBA00012185"/>
    </source>
</evidence>
<dbReference type="Gene3D" id="3.40.50.150">
    <property type="entry name" value="Vaccinia Virus protein VP39"/>
    <property type="match status" value="1"/>
</dbReference>
<feature type="domain" description="DNA methylase N-4/N-6" evidence="9">
    <location>
        <begin position="24"/>
        <end position="184"/>
    </location>
</feature>
<organism evidence="10">
    <name type="scientific">marine sediment metagenome</name>
    <dbReference type="NCBI Taxonomy" id="412755"/>
    <lineage>
        <taxon>unclassified sequences</taxon>
        <taxon>metagenomes</taxon>
        <taxon>ecological metagenomes</taxon>
    </lineage>
</organism>
<dbReference type="GO" id="GO:0003677">
    <property type="term" value="F:DNA binding"/>
    <property type="evidence" value="ECO:0007669"/>
    <property type="project" value="UniProtKB-KW"/>
</dbReference>
<evidence type="ECO:0000256" key="6">
    <source>
        <dbReference type="ARBA" id="ARBA00022747"/>
    </source>
</evidence>
<evidence type="ECO:0000313" key="10">
    <source>
        <dbReference type="EMBL" id="GAG31912.1"/>
    </source>
</evidence>
<keyword evidence="6" id="KW-0680">Restriction system</keyword>
<dbReference type="SUPFAM" id="SSF53335">
    <property type="entry name" value="S-adenosyl-L-methionine-dependent methyltransferases"/>
    <property type="match status" value="1"/>
</dbReference>
<dbReference type="InterPro" id="IPR002941">
    <property type="entry name" value="DNA_methylase_N4/N6"/>
</dbReference>
<proteinExistence type="inferred from homology"/>
<evidence type="ECO:0000256" key="8">
    <source>
        <dbReference type="ARBA" id="ARBA00049120"/>
    </source>
</evidence>
<keyword evidence="5" id="KW-0949">S-adenosyl-L-methionine</keyword>
<dbReference type="GO" id="GO:0009307">
    <property type="term" value="P:DNA restriction-modification system"/>
    <property type="evidence" value="ECO:0007669"/>
    <property type="project" value="UniProtKB-KW"/>
</dbReference>
<evidence type="ECO:0000256" key="7">
    <source>
        <dbReference type="ARBA" id="ARBA00023125"/>
    </source>
</evidence>
<comment type="catalytic activity">
    <reaction evidence="8">
        <text>a 2'-deoxycytidine in DNA + S-adenosyl-L-methionine = an N(4)-methyl-2'-deoxycytidine in DNA + S-adenosyl-L-homocysteine + H(+)</text>
        <dbReference type="Rhea" id="RHEA:16857"/>
        <dbReference type="Rhea" id="RHEA-COMP:11369"/>
        <dbReference type="Rhea" id="RHEA-COMP:13674"/>
        <dbReference type="ChEBI" id="CHEBI:15378"/>
        <dbReference type="ChEBI" id="CHEBI:57856"/>
        <dbReference type="ChEBI" id="CHEBI:59789"/>
        <dbReference type="ChEBI" id="CHEBI:85452"/>
        <dbReference type="ChEBI" id="CHEBI:137933"/>
        <dbReference type="EC" id="2.1.1.113"/>
    </reaction>
</comment>
<evidence type="ECO:0000259" key="9">
    <source>
        <dbReference type="Pfam" id="PF01555"/>
    </source>
</evidence>
<feature type="non-terminal residue" evidence="10">
    <location>
        <position position="216"/>
    </location>
</feature>
<evidence type="ECO:0000256" key="3">
    <source>
        <dbReference type="ARBA" id="ARBA00022603"/>
    </source>
</evidence>
<dbReference type="AlphaFoldDB" id="X0X911"/>
<evidence type="ECO:0000256" key="1">
    <source>
        <dbReference type="ARBA" id="ARBA00010203"/>
    </source>
</evidence>
<dbReference type="GO" id="GO:0008170">
    <property type="term" value="F:N-methyltransferase activity"/>
    <property type="evidence" value="ECO:0007669"/>
    <property type="project" value="InterPro"/>
</dbReference>
<comment type="similarity">
    <text evidence="1">Belongs to the N(4)/N(6)-methyltransferase family. N(4) subfamily.</text>
</comment>
<dbReference type="EMBL" id="BARS01044046">
    <property type="protein sequence ID" value="GAG31912.1"/>
    <property type="molecule type" value="Genomic_DNA"/>
</dbReference>
<evidence type="ECO:0000256" key="5">
    <source>
        <dbReference type="ARBA" id="ARBA00022691"/>
    </source>
</evidence>
<dbReference type="EC" id="2.1.1.113" evidence="2"/>